<dbReference type="InterPro" id="IPR029050">
    <property type="entry name" value="Immunoprotect_excell_Ig-like"/>
</dbReference>
<gene>
    <name evidence="3" type="ORF">JOM49_001673</name>
</gene>
<feature type="transmembrane region" description="Helical" evidence="2">
    <location>
        <begin position="43"/>
        <end position="60"/>
    </location>
</feature>
<evidence type="ECO:0000313" key="4">
    <source>
        <dbReference type="Proteomes" id="UP000741013"/>
    </source>
</evidence>
<feature type="transmembrane region" description="Helical" evidence="2">
    <location>
        <begin position="20"/>
        <end position="38"/>
    </location>
</feature>
<dbReference type="Proteomes" id="UP000741013">
    <property type="component" value="Unassembled WGS sequence"/>
</dbReference>
<comment type="caution">
    <text evidence="3">The sequence shown here is derived from an EMBL/GenBank/DDBJ whole genome shotgun (WGS) entry which is preliminary data.</text>
</comment>
<proteinExistence type="predicted"/>
<keyword evidence="2" id="KW-1133">Transmembrane helix</keyword>
<evidence type="ECO:0000256" key="2">
    <source>
        <dbReference type="SAM" id="Phobius"/>
    </source>
</evidence>
<keyword evidence="4" id="KW-1185">Reference proteome</keyword>
<dbReference type="RefSeq" id="WP_209663764.1">
    <property type="nucleotide sequence ID" value="NZ_JAGGMS010000001.1"/>
</dbReference>
<keyword evidence="2" id="KW-0812">Transmembrane</keyword>
<dbReference type="EMBL" id="JAGGMS010000001">
    <property type="protein sequence ID" value="MBP2180147.1"/>
    <property type="molecule type" value="Genomic_DNA"/>
</dbReference>
<evidence type="ECO:0008006" key="5">
    <source>
        <dbReference type="Google" id="ProtNLM"/>
    </source>
</evidence>
<keyword evidence="2" id="KW-0472">Membrane</keyword>
<evidence type="ECO:0000313" key="3">
    <source>
        <dbReference type="EMBL" id="MBP2180147.1"/>
    </source>
</evidence>
<organism evidence="3 4">
    <name type="scientific">Amycolatopsis magusensis</name>
    <dbReference type="NCBI Taxonomy" id="882444"/>
    <lineage>
        <taxon>Bacteria</taxon>
        <taxon>Bacillati</taxon>
        <taxon>Actinomycetota</taxon>
        <taxon>Actinomycetes</taxon>
        <taxon>Pseudonocardiales</taxon>
        <taxon>Pseudonocardiaceae</taxon>
        <taxon>Amycolatopsis</taxon>
    </lineage>
</organism>
<reference evidence="3 4" key="1">
    <citation type="submission" date="2021-03" db="EMBL/GenBank/DDBJ databases">
        <title>Sequencing the genomes of 1000 actinobacteria strains.</title>
        <authorList>
            <person name="Klenk H.-P."/>
        </authorList>
    </citation>
    <scope>NUCLEOTIDE SEQUENCE [LARGE SCALE GENOMIC DNA]</scope>
    <source>
        <strain evidence="3 4">DSM 45510</strain>
    </source>
</reference>
<name>A0ABS4PL50_9PSEU</name>
<feature type="transmembrane region" description="Helical" evidence="2">
    <location>
        <begin position="66"/>
        <end position="84"/>
    </location>
</feature>
<accession>A0ABS4PL50</accession>
<dbReference type="Gene3D" id="2.60.40.1240">
    <property type="match status" value="1"/>
</dbReference>
<protein>
    <recommendedName>
        <fullName evidence="5">DUF4352 domain-containing protein</fullName>
    </recommendedName>
</protein>
<evidence type="ECO:0000256" key="1">
    <source>
        <dbReference type="ARBA" id="ARBA00022729"/>
    </source>
</evidence>
<keyword evidence="1" id="KW-0732">Signal</keyword>
<sequence length="248" mass="25232">MTVHHAPAPPPVKPAKFAGLAWSALILGIVGVVGSPIIFLNNLTAVVAGVGFILGLIALFGSKKVLAGIGLALCVAGIVFTVLAQRAAVEKLDEIFDGTTNQGQVGNAGRGEGGVPADAPTWEKRYTWEDGLAIDVSAPAACEPGEFASPSNAERAVKFTVTVTNGTGEPFNTSVLTIGGEAQFGGISAEEVFDSSGECGGGLESATVLPGKTYTYTVAYAVGAQPGEMQLVFQPSFGSDKAIYVGKA</sequence>